<evidence type="ECO:0000256" key="1">
    <source>
        <dbReference type="SAM" id="MobiDB-lite"/>
    </source>
</evidence>
<dbReference type="Proteomes" id="UP001151760">
    <property type="component" value="Unassembled WGS sequence"/>
</dbReference>
<name>A0ABQ4WX90_9ASTR</name>
<keyword evidence="3" id="KW-1185">Reference proteome</keyword>
<gene>
    <name evidence="2" type="ORF">Tco_0652320</name>
</gene>
<proteinExistence type="predicted"/>
<comment type="caution">
    <text evidence="2">The sequence shown here is derived from an EMBL/GenBank/DDBJ whole genome shotgun (WGS) entry which is preliminary data.</text>
</comment>
<reference evidence="2" key="2">
    <citation type="submission" date="2022-01" db="EMBL/GenBank/DDBJ databases">
        <authorList>
            <person name="Yamashiro T."/>
            <person name="Shiraishi A."/>
            <person name="Satake H."/>
            <person name="Nakayama K."/>
        </authorList>
    </citation>
    <scope>NUCLEOTIDE SEQUENCE</scope>
</reference>
<sequence length="130" mass="13770">MGAVVRRYLTVIFSATYHLVKIMVSIMITCNASRRTAATRGGGTSEQDGREGKRTGDQAGSGIGGQGSGRGGQESDQGIKGSSRCNRANGGGGEVPDFATIIAQQLRNILPTIVASITHHLQKTRRNNWL</sequence>
<organism evidence="2 3">
    <name type="scientific">Tanacetum coccineum</name>
    <dbReference type="NCBI Taxonomy" id="301880"/>
    <lineage>
        <taxon>Eukaryota</taxon>
        <taxon>Viridiplantae</taxon>
        <taxon>Streptophyta</taxon>
        <taxon>Embryophyta</taxon>
        <taxon>Tracheophyta</taxon>
        <taxon>Spermatophyta</taxon>
        <taxon>Magnoliopsida</taxon>
        <taxon>eudicotyledons</taxon>
        <taxon>Gunneridae</taxon>
        <taxon>Pentapetalae</taxon>
        <taxon>asterids</taxon>
        <taxon>campanulids</taxon>
        <taxon>Asterales</taxon>
        <taxon>Asteraceae</taxon>
        <taxon>Asteroideae</taxon>
        <taxon>Anthemideae</taxon>
        <taxon>Anthemidinae</taxon>
        <taxon>Tanacetum</taxon>
    </lineage>
</organism>
<dbReference type="EMBL" id="BQNB010009013">
    <property type="protein sequence ID" value="GJS57536.1"/>
    <property type="molecule type" value="Genomic_DNA"/>
</dbReference>
<feature type="compositionally biased region" description="Gly residues" evidence="1">
    <location>
        <begin position="59"/>
        <end position="72"/>
    </location>
</feature>
<accession>A0ABQ4WX90</accession>
<protein>
    <submittedName>
        <fullName evidence="2">Uncharacterized protein</fullName>
    </submittedName>
</protein>
<reference evidence="2" key="1">
    <citation type="journal article" date="2022" name="Int. J. Mol. Sci.">
        <title>Draft Genome of Tanacetum Coccineum: Genomic Comparison of Closely Related Tanacetum-Family Plants.</title>
        <authorList>
            <person name="Yamashiro T."/>
            <person name="Shiraishi A."/>
            <person name="Nakayama K."/>
            <person name="Satake H."/>
        </authorList>
    </citation>
    <scope>NUCLEOTIDE SEQUENCE</scope>
</reference>
<feature type="compositionally biased region" description="Basic and acidic residues" evidence="1">
    <location>
        <begin position="47"/>
        <end position="56"/>
    </location>
</feature>
<feature type="region of interest" description="Disordered" evidence="1">
    <location>
        <begin position="35"/>
        <end position="91"/>
    </location>
</feature>
<evidence type="ECO:0000313" key="2">
    <source>
        <dbReference type="EMBL" id="GJS57536.1"/>
    </source>
</evidence>
<evidence type="ECO:0000313" key="3">
    <source>
        <dbReference type="Proteomes" id="UP001151760"/>
    </source>
</evidence>